<evidence type="ECO:0000313" key="1">
    <source>
        <dbReference type="EMBL" id="EPT04175.1"/>
    </source>
</evidence>
<dbReference type="EMBL" id="KE504127">
    <property type="protein sequence ID" value="EPT04175.1"/>
    <property type="molecule type" value="Genomic_DNA"/>
</dbReference>
<protein>
    <submittedName>
        <fullName evidence="1">Uncharacterized protein</fullName>
    </submittedName>
</protein>
<accession>S8G1J0</accession>
<dbReference type="InterPro" id="IPR052036">
    <property type="entry name" value="Hydrolase/PRTase-associated"/>
</dbReference>
<gene>
    <name evidence="1" type="ORF">FOMPIDRAFT_1046052</name>
</gene>
<dbReference type="GO" id="GO:0046677">
    <property type="term" value="P:response to antibiotic"/>
    <property type="evidence" value="ECO:0007669"/>
    <property type="project" value="InterPro"/>
</dbReference>
<dbReference type="PANTHER" id="PTHR31299:SF0">
    <property type="entry name" value="ESTERASE, PUTATIVE (AFU_ORTHOLOGUE AFUA_1G05850)-RELATED"/>
    <property type="match status" value="1"/>
</dbReference>
<evidence type="ECO:0000313" key="2">
    <source>
        <dbReference type="Proteomes" id="UP000015241"/>
    </source>
</evidence>
<proteinExistence type="predicted"/>
<sequence>MRLTSSTAKRLLEEKGFTAVAVGADQPDAFRASRYIYDGGLGSRVIRDAGDALARFERCVQRSHVTRIYIRDYNDWKETNDPYQVSFFKGMDLCSLNRSTTDVIIKYFETVDPEGAKAARKKYNCSKRSGEDTTRYAYEAELSLRKHFHKKGILNLRSLL</sequence>
<dbReference type="InterPro" id="IPR007815">
    <property type="entry name" value="Emycin_Estase"/>
</dbReference>
<reference evidence="1 2" key="1">
    <citation type="journal article" date="2012" name="Science">
        <title>The Paleozoic origin of enzymatic lignin decomposition reconstructed from 31 fungal genomes.</title>
        <authorList>
            <person name="Floudas D."/>
            <person name="Binder M."/>
            <person name="Riley R."/>
            <person name="Barry K."/>
            <person name="Blanchette R.A."/>
            <person name="Henrissat B."/>
            <person name="Martinez A.T."/>
            <person name="Otillar R."/>
            <person name="Spatafora J.W."/>
            <person name="Yadav J.S."/>
            <person name="Aerts A."/>
            <person name="Benoit I."/>
            <person name="Boyd A."/>
            <person name="Carlson A."/>
            <person name="Copeland A."/>
            <person name="Coutinho P.M."/>
            <person name="de Vries R.P."/>
            <person name="Ferreira P."/>
            <person name="Findley K."/>
            <person name="Foster B."/>
            <person name="Gaskell J."/>
            <person name="Glotzer D."/>
            <person name="Gorecki P."/>
            <person name="Heitman J."/>
            <person name="Hesse C."/>
            <person name="Hori C."/>
            <person name="Igarashi K."/>
            <person name="Jurgens J.A."/>
            <person name="Kallen N."/>
            <person name="Kersten P."/>
            <person name="Kohler A."/>
            <person name="Kuees U."/>
            <person name="Kumar T.K.A."/>
            <person name="Kuo A."/>
            <person name="LaButti K."/>
            <person name="Larrondo L.F."/>
            <person name="Lindquist E."/>
            <person name="Ling A."/>
            <person name="Lombard V."/>
            <person name="Lucas S."/>
            <person name="Lundell T."/>
            <person name="Martin R."/>
            <person name="McLaughlin D.J."/>
            <person name="Morgenstern I."/>
            <person name="Morin E."/>
            <person name="Murat C."/>
            <person name="Nagy L.G."/>
            <person name="Nolan M."/>
            <person name="Ohm R.A."/>
            <person name="Patyshakuliyeva A."/>
            <person name="Rokas A."/>
            <person name="Ruiz-Duenas F.J."/>
            <person name="Sabat G."/>
            <person name="Salamov A."/>
            <person name="Samejima M."/>
            <person name="Schmutz J."/>
            <person name="Slot J.C."/>
            <person name="St John F."/>
            <person name="Stenlid J."/>
            <person name="Sun H."/>
            <person name="Sun S."/>
            <person name="Syed K."/>
            <person name="Tsang A."/>
            <person name="Wiebenga A."/>
            <person name="Young D."/>
            <person name="Pisabarro A."/>
            <person name="Eastwood D.C."/>
            <person name="Martin F."/>
            <person name="Cullen D."/>
            <person name="Grigoriev I.V."/>
            <person name="Hibbett D.S."/>
        </authorList>
    </citation>
    <scope>NUCLEOTIDE SEQUENCE</scope>
    <source>
        <strain evidence="2">FP-58527</strain>
    </source>
</reference>
<name>S8G1J0_FOMSC</name>
<organism evidence="1 2">
    <name type="scientific">Fomitopsis schrenkii</name>
    <name type="common">Brown rot fungus</name>
    <dbReference type="NCBI Taxonomy" id="2126942"/>
    <lineage>
        <taxon>Eukaryota</taxon>
        <taxon>Fungi</taxon>
        <taxon>Dikarya</taxon>
        <taxon>Basidiomycota</taxon>
        <taxon>Agaricomycotina</taxon>
        <taxon>Agaricomycetes</taxon>
        <taxon>Polyporales</taxon>
        <taxon>Fomitopsis</taxon>
    </lineage>
</organism>
<dbReference type="SUPFAM" id="SSF159501">
    <property type="entry name" value="EreA/ChaN-like"/>
    <property type="match status" value="1"/>
</dbReference>
<dbReference type="AlphaFoldDB" id="S8G1J0"/>
<dbReference type="STRING" id="743788.S8G1J0"/>
<dbReference type="HOGENOM" id="CLU_1652187_0_0_1"/>
<dbReference type="OrthoDB" id="413649at2759"/>
<keyword evidence="2" id="KW-1185">Reference proteome</keyword>
<dbReference type="Pfam" id="PF05139">
    <property type="entry name" value="Erythro_esteras"/>
    <property type="match status" value="1"/>
</dbReference>
<dbReference type="Proteomes" id="UP000015241">
    <property type="component" value="Unassembled WGS sequence"/>
</dbReference>
<dbReference type="InParanoid" id="S8G1J0"/>
<dbReference type="PANTHER" id="PTHR31299">
    <property type="entry name" value="ESTERASE, PUTATIVE (AFU_ORTHOLOGUE AFUA_1G05850)-RELATED"/>
    <property type="match status" value="1"/>
</dbReference>